<dbReference type="GO" id="GO:0005829">
    <property type="term" value="C:cytosol"/>
    <property type="evidence" value="ECO:0007669"/>
    <property type="project" value="GOC"/>
</dbReference>
<protein>
    <recommendedName>
        <fullName evidence="6">Solute carrier family 66 member 2</fullName>
    </recommendedName>
    <alternativeName>
        <fullName evidence="7">PQ-loop repeat-containing protein 1</fullName>
    </alternativeName>
</protein>
<dbReference type="EMBL" id="AZBU02000002">
    <property type="protein sequence ID" value="TKR94261.1"/>
    <property type="molecule type" value="Genomic_DNA"/>
</dbReference>
<sequence length="400" mass="43905">MSVPLGYQSEYYPLRRRPCSYLSLLLSLRRIDLPYFGGERRSAEPERALSSVRSFFSTPQDIDEDFGGRQISANSQFKSGEIPGSAIVASPASNPAAPQVAAVTGPPPTAVGEAFSNATNGVTIAAENGTAANSTMPGSLNFGGIQLMPIKELLEWVGNLLADVFMIFGGAIPYVFQYAEIYQRKNALGFSLYVCLALCVANILRILFWFGVHFKTTLLIQSVVMLCCMFLMLEISVRMNRKLVNKSQRTSILKGHFVSAFWQWNDLKSFAVALALFTAVAAGITAVLLKYPWYVQGLGFVALLVEAMLGVPQMMRNFQRKSTTGMSVKMVLMWLVGDVAKTAYFVIHGEPAQFWVCAILQITIDIIILLQVVVYGRRSRSPSIPYSVSVSSAKELNGDA</sequence>
<dbReference type="GO" id="GO:0045332">
    <property type="term" value="P:phospholipid translocation"/>
    <property type="evidence" value="ECO:0007669"/>
    <property type="project" value="TreeGrafter"/>
</dbReference>
<accession>A0A4U5PDP6</accession>
<dbReference type="FunFam" id="1.20.1280.290:FF:000008">
    <property type="entry name" value="PQ-loop repeat-containing protein 1"/>
    <property type="match status" value="1"/>
</dbReference>
<dbReference type="GO" id="GO:0042147">
    <property type="term" value="P:retrograde transport, endosome to Golgi"/>
    <property type="evidence" value="ECO:0007669"/>
    <property type="project" value="TreeGrafter"/>
</dbReference>
<comment type="caution">
    <text evidence="9">The sequence shown here is derived from an EMBL/GenBank/DDBJ whole genome shotgun (WGS) entry which is preliminary data.</text>
</comment>
<evidence type="ECO:0000256" key="2">
    <source>
        <dbReference type="ARBA" id="ARBA00022692"/>
    </source>
</evidence>
<dbReference type="PANTHER" id="PTHR14856:SF9">
    <property type="entry name" value="PQ-LOOP REPEAT-CONTAINING PROTEIN 1"/>
    <property type="match status" value="1"/>
</dbReference>
<dbReference type="GO" id="GO:0016020">
    <property type="term" value="C:membrane"/>
    <property type="evidence" value="ECO:0007669"/>
    <property type="project" value="UniProtKB-SubCell"/>
</dbReference>
<dbReference type="PANTHER" id="PTHR14856">
    <property type="entry name" value="PQ-LOOP REPEAT-CONTAINING PROTEIN 1-LIKE PROTEIN"/>
    <property type="match status" value="1"/>
</dbReference>
<feature type="transmembrane region" description="Helical" evidence="8">
    <location>
        <begin position="293"/>
        <end position="311"/>
    </location>
</feature>
<evidence type="ECO:0000256" key="1">
    <source>
        <dbReference type="ARBA" id="ARBA00004141"/>
    </source>
</evidence>
<keyword evidence="5 8" id="KW-0472">Membrane</keyword>
<keyword evidence="3" id="KW-0677">Repeat</keyword>
<name>A0A4U5PDP6_STECR</name>
<dbReference type="GO" id="GO:0005802">
    <property type="term" value="C:trans-Golgi network"/>
    <property type="evidence" value="ECO:0007669"/>
    <property type="project" value="TreeGrafter"/>
</dbReference>
<organism evidence="9 10">
    <name type="scientific">Steinernema carpocapsae</name>
    <name type="common">Entomopathogenic nematode</name>
    <dbReference type="NCBI Taxonomy" id="34508"/>
    <lineage>
        <taxon>Eukaryota</taxon>
        <taxon>Metazoa</taxon>
        <taxon>Ecdysozoa</taxon>
        <taxon>Nematoda</taxon>
        <taxon>Chromadorea</taxon>
        <taxon>Rhabditida</taxon>
        <taxon>Tylenchina</taxon>
        <taxon>Panagrolaimomorpha</taxon>
        <taxon>Strongyloidoidea</taxon>
        <taxon>Steinernematidae</taxon>
        <taxon>Steinernema</taxon>
    </lineage>
</organism>
<feature type="transmembrane region" description="Helical" evidence="8">
    <location>
        <begin position="188"/>
        <end position="212"/>
    </location>
</feature>
<dbReference type="OrthoDB" id="292213at2759"/>
<feature type="transmembrane region" description="Helical" evidence="8">
    <location>
        <begin position="353"/>
        <end position="375"/>
    </location>
</feature>
<reference evidence="9 10" key="2">
    <citation type="journal article" date="2019" name="G3 (Bethesda)">
        <title>Hybrid Assembly of the Genome of the Entomopathogenic Nematode Steinernema carpocapsae Identifies the X-Chromosome.</title>
        <authorList>
            <person name="Serra L."/>
            <person name="Macchietto M."/>
            <person name="Macias-Munoz A."/>
            <person name="McGill C.J."/>
            <person name="Rodriguez I.M."/>
            <person name="Rodriguez B."/>
            <person name="Murad R."/>
            <person name="Mortazavi A."/>
        </authorList>
    </citation>
    <scope>NUCLEOTIDE SEQUENCE [LARGE SCALE GENOMIC DNA]</scope>
    <source>
        <strain evidence="9 10">ALL</strain>
    </source>
</reference>
<feature type="transmembrane region" description="Helical" evidence="8">
    <location>
        <begin position="218"/>
        <end position="237"/>
    </location>
</feature>
<dbReference type="InterPro" id="IPR006603">
    <property type="entry name" value="PQ-loop_rpt"/>
</dbReference>
<evidence type="ECO:0000256" key="7">
    <source>
        <dbReference type="ARBA" id="ARBA00043159"/>
    </source>
</evidence>
<dbReference type="FunFam" id="1.20.1280.290:FF:000005">
    <property type="entry name" value="PQ-loop repeat-containing protein 1"/>
    <property type="match status" value="1"/>
</dbReference>
<keyword evidence="4 8" id="KW-1133">Transmembrane helix</keyword>
<feature type="transmembrane region" description="Helical" evidence="8">
    <location>
        <begin position="269"/>
        <end position="287"/>
    </location>
</feature>
<evidence type="ECO:0000256" key="5">
    <source>
        <dbReference type="ARBA" id="ARBA00023136"/>
    </source>
</evidence>
<feature type="transmembrane region" description="Helical" evidence="8">
    <location>
        <begin position="156"/>
        <end position="176"/>
    </location>
</feature>
<evidence type="ECO:0000256" key="4">
    <source>
        <dbReference type="ARBA" id="ARBA00022989"/>
    </source>
</evidence>
<evidence type="ECO:0000313" key="9">
    <source>
        <dbReference type="EMBL" id="TKR94261.1"/>
    </source>
</evidence>
<dbReference type="STRING" id="34508.A0A4U5PDP6"/>
<dbReference type="GO" id="GO:0005768">
    <property type="term" value="C:endosome"/>
    <property type="evidence" value="ECO:0007669"/>
    <property type="project" value="TreeGrafter"/>
</dbReference>
<dbReference type="Pfam" id="PF04193">
    <property type="entry name" value="PQ-loop"/>
    <property type="match status" value="2"/>
</dbReference>
<evidence type="ECO:0000256" key="8">
    <source>
        <dbReference type="SAM" id="Phobius"/>
    </source>
</evidence>
<proteinExistence type="predicted"/>
<evidence type="ECO:0000256" key="3">
    <source>
        <dbReference type="ARBA" id="ARBA00022737"/>
    </source>
</evidence>
<comment type="subcellular location">
    <subcellularLocation>
        <location evidence="1">Membrane</location>
        <topology evidence="1">Multi-pass membrane protein</topology>
    </subcellularLocation>
</comment>
<evidence type="ECO:0000256" key="6">
    <source>
        <dbReference type="ARBA" id="ARBA00040648"/>
    </source>
</evidence>
<dbReference type="InterPro" id="IPR052241">
    <property type="entry name" value="SLC66/Scramblase_ANY1"/>
</dbReference>
<gene>
    <name evidence="9" type="ORF">L596_008571</name>
</gene>
<dbReference type="AlphaFoldDB" id="A0A4U5PDP6"/>
<dbReference type="Proteomes" id="UP000298663">
    <property type="component" value="Unassembled WGS sequence"/>
</dbReference>
<dbReference type="SMART" id="SM00679">
    <property type="entry name" value="CTNS"/>
    <property type="match status" value="2"/>
</dbReference>
<dbReference type="Gene3D" id="1.20.1280.290">
    <property type="match status" value="2"/>
</dbReference>
<evidence type="ECO:0000313" key="10">
    <source>
        <dbReference type="Proteomes" id="UP000298663"/>
    </source>
</evidence>
<keyword evidence="10" id="KW-1185">Reference proteome</keyword>
<reference evidence="9 10" key="1">
    <citation type="journal article" date="2015" name="Genome Biol.">
        <title>Comparative genomics of Steinernema reveals deeply conserved gene regulatory networks.</title>
        <authorList>
            <person name="Dillman A.R."/>
            <person name="Macchietto M."/>
            <person name="Porter C.F."/>
            <person name="Rogers A."/>
            <person name="Williams B."/>
            <person name="Antoshechkin I."/>
            <person name="Lee M.M."/>
            <person name="Goodwin Z."/>
            <person name="Lu X."/>
            <person name="Lewis E.E."/>
            <person name="Goodrich-Blair H."/>
            <person name="Stock S.P."/>
            <person name="Adams B.J."/>
            <person name="Sternberg P.W."/>
            <person name="Mortazavi A."/>
        </authorList>
    </citation>
    <scope>NUCLEOTIDE SEQUENCE [LARGE SCALE GENOMIC DNA]</scope>
    <source>
        <strain evidence="9 10">ALL</strain>
    </source>
</reference>
<feature type="transmembrane region" description="Helical" evidence="8">
    <location>
        <begin position="331"/>
        <end position="347"/>
    </location>
</feature>
<keyword evidence="2 8" id="KW-0812">Transmembrane</keyword>